<dbReference type="Pfam" id="PF01047">
    <property type="entry name" value="MarR"/>
    <property type="match status" value="1"/>
</dbReference>
<dbReference type="InterPro" id="IPR036390">
    <property type="entry name" value="WH_DNA-bd_sf"/>
</dbReference>
<keyword evidence="4" id="KW-1185">Reference proteome</keyword>
<dbReference type="InterPro" id="IPR039422">
    <property type="entry name" value="MarR/SlyA-like"/>
</dbReference>
<reference evidence="3 4" key="1">
    <citation type="submission" date="2020-08" db="EMBL/GenBank/DDBJ databases">
        <title>A Genomic Blueprint of the Chicken Gut Microbiome.</title>
        <authorList>
            <person name="Gilroy R."/>
            <person name="Ravi A."/>
            <person name="Getino M."/>
            <person name="Pursley I."/>
            <person name="Horton D.L."/>
            <person name="Alikhan N.-F."/>
            <person name="Baker D."/>
            <person name="Gharbi K."/>
            <person name="Hall N."/>
            <person name="Watson M."/>
            <person name="Adriaenssens E.M."/>
            <person name="Foster-Nyarko E."/>
            <person name="Jarju S."/>
            <person name="Secka A."/>
            <person name="Antonio M."/>
            <person name="Oren A."/>
            <person name="Chaudhuri R."/>
            <person name="La Ragione R.M."/>
            <person name="Hildebrand F."/>
            <person name="Pallen M.J."/>
        </authorList>
    </citation>
    <scope>NUCLEOTIDE SEQUENCE [LARGE SCALE GENOMIC DNA]</scope>
    <source>
        <strain evidence="3 4">Sa2CUA1</strain>
    </source>
</reference>
<dbReference type="PROSITE" id="PS50995">
    <property type="entry name" value="HTH_MARR_2"/>
    <property type="match status" value="1"/>
</dbReference>
<feature type="compositionally biased region" description="Polar residues" evidence="1">
    <location>
        <begin position="1"/>
        <end position="22"/>
    </location>
</feature>
<evidence type="ECO:0000313" key="4">
    <source>
        <dbReference type="Proteomes" id="UP000609874"/>
    </source>
</evidence>
<evidence type="ECO:0000256" key="1">
    <source>
        <dbReference type="SAM" id="MobiDB-lite"/>
    </source>
</evidence>
<dbReference type="InterPro" id="IPR036388">
    <property type="entry name" value="WH-like_DNA-bd_sf"/>
</dbReference>
<dbReference type="PRINTS" id="PR00598">
    <property type="entry name" value="HTHMARR"/>
</dbReference>
<dbReference type="EMBL" id="JACSQD010000010">
    <property type="protein sequence ID" value="MBD7996915.1"/>
    <property type="molecule type" value="Genomic_DNA"/>
</dbReference>
<dbReference type="SMART" id="SM00347">
    <property type="entry name" value="HTH_MARR"/>
    <property type="match status" value="1"/>
</dbReference>
<gene>
    <name evidence="3" type="ORF">H9639_16605</name>
</gene>
<accession>A0ABR8UWW5</accession>
<dbReference type="PANTHER" id="PTHR33164">
    <property type="entry name" value="TRANSCRIPTIONAL REGULATOR, MARR FAMILY"/>
    <property type="match status" value="1"/>
</dbReference>
<name>A0ABR8UWW5_9MICC</name>
<feature type="region of interest" description="Disordered" evidence="1">
    <location>
        <begin position="1"/>
        <end position="26"/>
    </location>
</feature>
<feature type="domain" description="HTH marR-type" evidence="2">
    <location>
        <begin position="31"/>
        <end position="167"/>
    </location>
</feature>
<dbReference type="InterPro" id="IPR000835">
    <property type="entry name" value="HTH_MarR-typ"/>
</dbReference>
<sequence length="169" mass="18155">MTETGSNTSGNGAAGTSHQPGPQTGIERLYDSELAGETEFLAARARSVGSRRANEDLAALDLKVRSYSVLSLACSGLNPSQRELAEFLSLDPSQIVALVDQLEKRGAVKRKADPRDRRSNIITPTAEGKRLYAEAAAVVAAASETSLRSLSPEEREQLRSLLRRVAFAD</sequence>
<comment type="caution">
    <text evidence="3">The sequence shown here is derived from an EMBL/GenBank/DDBJ whole genome shotgun (WGS) entry which is preliminary data.</text>
</comment>
<evidence type="ECO:0000259" key="2">
    <source>
        <dbReference type="PROSITE" id="PS50995"/>
    </source>
</evidence>
<proteinExistence type="predicted"/>
<dbReference type="Gene3D" id="1.10.10.10">
    <property type="entry name" value="Winged helix-like DNA-binding domain superfamily/Winged helix DNA-binding domain"/>
    <property type="match status" value="1"/>
</dbReference>
<dbReference type="Proteomes" id="UP000609874">
    <property type="component" value="Unassembled WGS sequence"/>
</dbReference>
<protein>
    <submittedName>
        <fullName evidence="3">MarR family transcriptional regulator</fullName>
    </submittedName>
</protein>
<dbReference type="PANTHER" id="PTHR33164:SF43">
    <property type="entry name" value="HTH-TYPE TRANSCRIPTIONAL REPRESSOR YETL"/>
    <property type="match status" value="1"/>
</dbReference>
<organism evidence="3 4">
    <name type="scientific">Arthrobacter gallicola</name>
    <dbReference type="NCBI Taxonomy" id="2762225"/>
    <lineage>
        <taxon>Bacteria</taxon>
        <taxon>Bacillati</taxon>
        <taxon>Actinomycetota</taxon>
        <taxon>Actinomycetes</taxon>
        <taxon>Micrococcales</taxon>
        <taxon>Micrococcaceae</taxon>
        <taxon>Arthrobacter</taxon>
    </lineage>
</organism>
<dbReference type="SUPFAM" id="SSF46785">
    <property type="entry name" value="Winged helix' DNA-binding domain"/>
    <property type="match status" value="1"/>
</dbReference>
<dbReference type="RefSeq" id="WP_191809196.1">
    <property type="nucleotide sequence ID" value="NZ_JACSQD010000010.1"/>
</dbReference>
<evidence type="ECO:0000313" key="3">
    <source>
        <dbReference type="EMBL" id="MBD7996915.1"/>
    </source>
</evidence>